<dbReference type="GO" id="GO:0046872">
    <property type="term" value="F:metal ion binding"/>
    <property type="evidence" value="ECO:0007669"/>
    <property type="project" value="UniProtKB-KW"/>
</dbReference>
<dbReference type="PANTHER" id="PTHR11820">
    <property type="entry name" value="ACYLPYRUVASE"/>
    <property type="match status" value="1"/>
</dbReference>
<dbReference type="AlphaFoldDB" id="A0A1M6M1I3"/>
<protein>
    <submittedName>
        <fullName evidence="3">5-carboxymethyl-2-hydroxymuconate isomerase</fullName>
    </submittedName>
</protein>
<sequence>MREVKIKGTEQSYPVGKIVCLGRNYLDHIRELGNKVPDRAVIFCKPASSMLPDGGQIELPPYTDDCHHELELAVLIGQSGKNIAEEDALQHVAGYGVALDLTLRDLQSELKDKGLPWEIAKGFDTSCPLSDFVPAAQVDNPNDIRLKLKVNGELRQDGTTAQMMRTVEEIIAELSQYYTLEPGDIILTGTPAGVSRIQSGDQLDGEIEQVGTLSVSVK</sequence>
<dbReference type="GO" id="GO:0018773">
    <property type="term" value="F:acetylpyruvate hydrolase activity"/>
    <property type="evidence" value="ECO:0007669"/>
    <property type="project" value="TreeGrafter"/>
</dbReference>
<keyword evidence="4" id="KW-1185">Reference proteome</keyword>
<proteinExistence type="predicted"/>
<dbReference type="InterPro" id="IPR036663">
    <property type="entry name" value="Fumarylacetoacetase_C_sf"/>
</dbReference>
<dbReference type="STRING" id="1122189.SAMN02745165_03140"/>
<organism evidence="3 4">
    <name type="scientific">Malonomonas rubra DSM 5091</name>
    <dbReference type="NCBI Taxonomy" id="1122189"/>
    <lineage>
        <taxon>Bacteria</taxon>
        <taxon>Pseudomonadati</taxon>
        <taxon>Thermodesulfobacteriota</taxon>
        <taxon>Desulfuromonadia</taxon>
        <taxon>Desulfuromonadales</taxon>
        <taxon>Geopsychrobacteraceae</taxon>
        <taxon>Malonomonas</taxon>
    </lineage>
</organism>
<feature type="domain" description="Fumarylacetoacetase-like C-terminal" evidence="2">
    <location>
        <begin position="17"/>
        <end position="217"/>
    </location>
</feature>
<gene>
    <name evidence="3" type="ORF">SAMN02745165_03140</name>
</gene>
<dbReference type="Proteomes" id="UP000184171">
    <property type="component" value="Unassembled WGS sequence"/>
</dbReference>
<reference evidence="3 4" key="1">
    <citation type="submission" date="2016-11" db="EMBL/GenBank/DDBJ databases">
        <authorList>
            <person name="Jaros S."/>
            <person name="Januszkiewicz K."/>
            <person name="Wedrychowicz H."/>
        </authorList>
    </citation>
    <scope>NUCLEOTIDE SEQUENCE [LARGE SCALE GENOMIC DNA]</scope>
    <source>
        <strain evidence="3 4">DSM 5091</strain>
    </source>
</reference>
<dbReference type="Pfam" id="PF01557">
    <property type="entry name" value="FAA_hydrolase"/>
    <property type="match status" value="1"/>
</dbReference>
<keyword evidence="1" id="KW-0479">Metal-binding</keyword>
<dbReference type="GO" id="GO:0016853">
    <property type="term" value="F:isomerase activity"/>
    <property type="evidence" value="ECO:0007669"/>
    <property type="project" value="UniProtKB-KW"/>
</dbReference>
<dbReference type="EMBL" id="FQZT01000015">
    <property type="protein sequence ID" value="SHJ77256.1"/>
    <property type="molecule type" value="Genomic_DNA"/>
</dbReference>
<dbReference type="Gene3D" id="3.90.850.10">
    <property type="entry name" value="Fumarylacetoacetase-like, C-terminal domain"/>
    <property type="match status" value="1"/>
</dbReference>
<evidence type="ECO:0000313" key="4">
    <source>
        <dbReference type="Proteomes" id="UP000184171"/>
    </source>
</evidence>
<dbReference type="RefSeq" id="WP_072909684.1">
    <property type="nucleotide sequence ID" value="NZ_FQZT01000015.1"/>
</dbReference>
<accession>A0A1M6M1I3</accession>
<name>A0A1M6M1I3_MALRU</name>
<dbReference type="NCBIfam" id="NF007967">
    <property type="entry name" value="PRK10691.1"/>
    <property type="match status" value="1"/>
</dbReference>
<evidence type="ECO:0000259" key="2">
    <source>
        <dbReference type="Pfam" id="PF01557"/>
    </source>
</evidence>
<dbReference type="OrthoDB" id="5197601at2"/>
<evidence type="ECO:0000256" key="1">
    <source>
        <dbReference type="ARBA" id="ARBA00022723"/>
    </source>
</evidence>
<evidence type="ECO:0000313" key="3">
    <source>
        <dbReference type="EMBL" id="SHJ77256.1"/>
    </source>
</evidence>
<dbReference type="InterPro" id="IPR011234">
    <property type="entry name" value="Fumarylacetoacetase-like_C"/>
</dbReference>
<keyword evidence="3" id="KW-0413">Isomerase</keyword>
<dbReference type="PANTHER" id="PTHR11820:SF7">
    <property type="entry name" value="ACYLPYRUVASE FAHD1, MITOCHONDRIAL"/>
    <property type="match status" value="1"/>
</dbReference>
<dbReference type="SUPFAM" id="SSF56529">
    <property type="entry name" value="FAH"/>
    <property type="match status" value="1"/>
</dbReference>